<comment type="caution">
    <text evidence="5">The sequence shown here is derived from an EMBL/GenBank/DDBJ whole genome shotgun (WGS) entry which is preliminary data.</text>
</comment>
<dbReference type="InterPro" id="IPR013783">
    <property type="entry name" value="Ig-like_fold"/>
</dbReference>
<dbReference type="InterPro" id="IPR025883">
    <property type="entry name" value="Cadherin-like_domain"/>
</dbReference>
<feature type="domain" description="Fibronectin type-III" evidence="4">
    <location>
        <begin position="1304"/>
        <end position="1405"/>
    </location>
</feature>
<evidence type="ECO:0000259" key="4">
    <source>
        <dbReference type="PROSITE" id="PS50853"/>
    </source>
</evidence>
<dbReference type="Pfam" id="PF12733">
    <property type="entry name" value="Cadherin-like"/>
    <property type="match status" value="3"/>
</dbReference>
<dbReference type="Gene3D" id="2.60.40.10">
    <property type="entry name" value="Immunoglobulins"/>
    <property type="match status" value="1"/>
</dbReference>
<gene>
    <name evidence="5" type="ORF">HNQ65_001073</name>
</gene>
<evidence type="ECO:0000313" key="6">
    <source>
        <dbReference type="Proteomes" id="UP000590740"/>
    </source>
</evidence>
<sequence length="1630" mass="163376">MPIISSIYLTLFCVFFACALSAEAATVNATWNTAADVPVTAASYTATGNTVNFTLNFAPPTGTNLTVVNNTGLPFINGYFDNLPQGQAVALSYNGLTYNYVAHYYSGTGNDLVLVWANNRAFAWGYNNDGEVGDGTTISRPLPTAVSATGVLAGKTVLALSMGASHALALCSDGTVASWGDNTYGQLGNNSTASSLVPVAVNNASGVSALYGKTVVAVSAGGVFSLALCSDGTVVGWGYNLIGQLGDTTPAQRNAPVAVNTASGTSALHGKSVVAIATGQYHSLALCSDGTVAAWGYNGPGALGNNTISTSYTPAAVNTTNGLSALYGKSVVAVAAGQYHSLALCSDGVLTSWGSNDSGQLGNTSFTSRQVPVTVSSNSALNGKTVVSISAGYSHNLALCSDGTVAAWGNNSFGQLGDSSITSRNAPVAVSTASGISALYGKSVTAFVAGRMYSMAQCSDGTMAAWGDNYYGELGDSTTTQRIAPTRCSPLVAGQQLSILPKSSPNAAQWTLAAVAVPASPTVGTQAAANISGTSVILNGTVVAANDSMAVSFEYGTTTAYGSTVTATPAQVSNDLPAAVSVPLSGLLPGTTYHYRVNGVNSGGMLSGDDLTFTTLNNNANLASLVPSAGTMSPAFDSGTLSYTINVPYLTTSITVTPTLADVNAQVQVNGVVASSGSASSNISLAEGSNSIILVVTAQDGITQQTYSLNVVRAAGPMLSSLTLSSGALSPAFASTTTAYSAMIPGETSSLTITPAWGDSGATTTINGQNISSGNPSSPFTVTFGNSTTITITITAPDGISTRTYVIAVQCQLNAAYASGSDVPFTSNGFTATGGIVDFALNYAPTPGTALMVVNNTGLSFISGTFANLAQGQLVGLTYNGITYNFAANYYGGTGNDLVLVWANRRAFSWGSNSSGQLGDATTTQRNVPVAVSASGVLAGKVIVAIAEGGSHTLALCADGTLAAWGNNGSGQLGDSTFTQRTTPVLVNKTNGLSALYGKQVVAISAGFNHSLALCSDGTVAAWGDGSQGQLGNGSTSSSSVPRLVVASSALYGKTVVAVAAGLAHSLALCSDGTVASWGFNVYGQLGNATTTNSSSPTAVNTANRISQLYAKTVVAIAAGGLHSLALCSNGTLVAWGLNSSGQIGDNSTTNRLVPVAVNTASGTSALAGKTIALLAGGTQHSLALCTDGSLTAWGNNASGQIGDNSTTSRLVPTTVNTDNGISALAGKTVTSIVAGSAHNLAQTADGSLAGWGANSNGQIGDNTTSNDLVPVAVNRSGLVADEVFAGVSGGSSGTHSLALAAGPPMPDVISLAATSVTAGSVTLNGTVNANNNSTTAAFEYGTTTAYGITVPATPATVTGVSTTAVSVVVTGLAPGTTYHFRSTGVNAAGSSTSGDLSFTTLSNNADLANLTLDSVLVNPFFASGTTSYLGNVTSTTNSTTVTATVTESHATVTVNGVAVASGSASSPIPLNFGDTAITTVVTAQDGSTTKTYVVTVTRPTILQDWRQTYFGTAASTGTTADPSDFDNDGIPNLIEWACHLDPTARNTLPVTTVSNGTNFEYTYTRSTAAVTAGASFTVEWSDSLASGSWSSAGVTQTVLSDDGTTQQVKAVIPVNAASAKFARLSVVAP</sequence>
<keyword evidence="1" id="KW-0344">Guanine-nucleotide releasing factor</keyword>
<dbReference type="Pfam" id="PF00415">
    <property type="entry name" value="RCC1"/>
    <property type="match status" value="2"/>
</dbReference>
<feature type="signal peptide" evidence="3">
    <location>
        <begin position="1"/>
        <end position="24"/>
    </location>
</feature>
<dbReference type="Pfam" id="PF25390">
    <property type="entry name" value="WD40_RLD"/>
    <property type="match status" value="2"/>
</dbReference>
<dbReference type="Gene3D" id="2.130.10.30">
    <property type="entry name" value="Regulator of chromosome condensation 1/beta-lactamase-inhibitor protein II"/>
    <property type="match status" value="4"/>
</dbReference>
<dbReference type="InterPro" id="IPR009091">
    <property type="entry name" value="RCC1/BLIP-II"/>
</dbReference>
<dbReference type="InterPro" id="IPR003961">
    <property type="entry name" value="FN3_dom"/>
</dbReference>
<dbReference type="PANTHER" id="PTHR45982">
    <property type="entry name" value="REGULATOR OF CHROMOSOME CONDENSATION"/>
    <property type="match status" value="1"/>
</dbReference>
<evidence type="ECO:0000256" key="1">
    <source>
        <dbReference type="ARBA" id="ARBA00022658"/>
    </source>
</evidence>
<accession>A0A7W8DIZ8</accession>
<dbReference type="SUPFAM" id="SSF50985">
    <property type="entry name" value="RCC1/BLIP-II"/>
    <property type="match status" value="3"/>
</dbReference>
<proteinExistence type="predicted"/>
<dbReference type="PANTHER" id="PTHR45982:SF1">
    <property type="entry name" value="REGULATOR OF CHROMOSOME CONDENSATION"/>
    <property type="match status" value="1"/>
</dbReference>
<dbReference type="SMART" id="SM00060">
    <property type="entry name" value="FN3"/>
    <property type="match status" value="2"/>
</dbReference>
<organism evidence="5 6">
    <name type="scientific">Prosthecobacter vanneervenii</name>
    <dbReference type="NCBI Taxonomy" id="48466"/>
    <lineage>
        <taxon>Bacteria</taxon>
        <taxon>Pseudomonadati</taxon>
        <taxon>Verrucomicrobiota</taxon>
        <taxon>Verrucomicrobiia</taxon>
        <taxon>Verrucomicrobiales</taxon>
        <taxon>Verrucomicrobiaceae</taxon>
        <taxon>Prosthecobacter</taxon>
    </lineage>
</organism>
<dbReference type="InterPro" id="IPR000408">
    <property type="entry name" value="Reg_chr_condens"/>
</dbReference>
<dbReference type="PROSITE" id="PS50012">
    <property type="entry name" value="RCC1_3"/>
    <property type="match status" value="13"/>
</dbReference>
<dbReference type="GO" id="GO:0005737">
    <property type="term" value="C:cytoplasm"/>
    <property type="evidence" value="ECO:0007669"/>
    <property type="project" value="TreeGrafter"/>
</dbReference>
<evidence type="ECO:0000313" key="5">
    <source>
        <dbReference type="EMBL" id="MBB5031505.1"/>
    </source>
</evidence>
<dbReference type="EMBL" id="JACHIG010000002">
    <property type="protein sequence ID" value="MBB5031505.1"/>
    <property type="molecule type" value="Genomic_DNA"/>
</dbReference>
<reference evidence="5 6" key="1">
    <citation type="submission" date="2020-08" db="EMBL/GenBank/DDBJ databases">
        <title>Genomic Encyclopedia of Type Strains, Phase IV (KMG-IV): sequencing the most valuable type-strain genomes for metagenomic binning, comparative biology and taxonomic classification.</title>
        <authorList>
            <person name="Goeker M."/>
        </authorList>
    </citation>
    <scope>NUCLEOTIDE SEQUENCE [LARGE SCALE GENOMIC DNA]</scope>
    <source>
        <strain evidence="5 6">DSM 12252</strain>
    </source>
</reference>
<keyword evidence="2" id="KW-0677">Repeat</keyword>
<dbReference type="PROSITE" id="PS50853">
    <property type="entry name" value="FN3"/>
    <property type="match status" value="1"/>
</dbReference>
<dbReference type="GO" id="GO:0005085">
    <property type="term" value="F:guanyl-nucleotide exchange factor activity"/>
    <property type="evidence" value="ECO:0007669"/>
    <property type="project" value="TreeGrafter"/>
</dbReference>
<dbReference type="PROSITE" id="PS00626">
    <property type="entry name" value="RCC1_2"/>
    <property type="match status" value="5"/>
</dbReference>
<dbReference type="Proteomes" id="UP000590740">
    <property type="component" value="Unassembled WGS sequence"/>
</dbReference>
<keyword evidence="6" id="KW-1185">Reference proteome</keyword>
<evidence type="ECO:0000256" key="2">
    <source>
        <dbReference type="ARBA" id="ARBA00022737"/>
    </source>
</evidence>
<protein>
    <submittedName>
        <fullName evidence="5">Alpha-tubulin suppressor-like RCC1 family protein/LEA14-like dessication related protein</fullName>
    </submittedName>
</protein>
<name>A0A7W8DIZ8_9BACT</name>
<feature type="chain" id="PRO_5030887082" evidence="3">
    <location>
        <begin position="25"/>
        <end position="1630"/>
    </location>
</feature>
<dbReference type="InterPro" id="IPR051553">
    <property type="entry name" value="Ran_GTPase-activating"/>
</dbReference>
<keyword evidence="3" id="KW-0732">Signal</keyword>
<evidence type="ECO:0000256" key="3">
    <source>
        <dbReference type="SAM" id="SignalP"/>
    </source>
</evidence>
<dbReference type="PRINTS" id="PR00633">
    <property type="entry name" value="RCCNDNSATION"/>
</dbReference>
<dbReference type="RefSeq" id="WP_184338452.1">
    <property type="nucleotide sequence ID" value="NZ_JACHIG010000002.1"/>
</dbReference>
<dbReference type="InterPro" id="IPR058923">
    <property type="entry name" value="RCC1-like_dom"/>
</dbReference>